<sequence length="1110" mass="129223">MSDIKITSWNIRGLRKRIKLKQVINRIKQLKSKIIFLQETHLTDCELKFVKNRWPGQVIHSSYNNYARGVIILIHRSLPFQMLQIKKDPAGRYVIVQGNILSITLNLVSVYGPNENKPKFFEDLFLTVSTLQGLYIIGGDFNCTLNPSIDRSTGSDIYKAQTRHLINQYILDMNLVEVWRELNPDKIEFSCHSGIQKSRSRIDYFLVSRELLSRIKQCQYDSIVISDHAAISLNVYMDNFTHKQFRWRFQARWLQNSNFVKFIGEKIDNYFELNTDQTCAAMRWEGFKAYIRGEILSYTSTKNKQQQKQMEILDKQIKSLELDLNASDDPIKQSELLRLRTEYNKLSSDAAAKSLMWLKQSYYDQGEKAGKLLAWRIKKTQSERAINNIKTPSGKVTVDPSEINDSFRQFYENLYKSDCCHTSEEQDLFLDQLQFQTLTEDTQQELDRNLSIEEISQAIQSINSGKAPGLDRFTIEFYKTFKEKIIVPLFNIYEEAFKNEVLPPTLRKAMITLILKPGKPPAECSSFRPISLMGVDTKILCKVLAKRLDPFISHLVHNDQNGFVPKRQGFHNIRRVLNIIHEKFDAKDTALLSLDARQAFDRIEWSYLFNVLPRYGFGFNFLKWVKLLYTDPKASVLTNNIVSKPFTLERSTRQGCPLSPMLFILAMEPLAMTIRKQTDIFGIQLGDQEHRLALYADDLIVFLTRLSISVPNLMQQIELFGRFSGYEINYSKSSILFLNRDERLNPVIQTPFINAKEGFVYLGVKITPDIKTIVPMNYDPLISEVKESLDKWAVMPVSMIGRINMIKMSILPKFLYLFQALPLPLSKQFFDELNTVLNRFIWNNKKSRLRLRLLYLPYERGGLQLPNFKLYYWSAQLRSAIFYFATETPPAWIKIEQLETKLNLNLYLYSACPKKLGKMTKNPFLKNTIDIWYRAHQYMGGIPPISPFSPIWGNTGFKAGRADGGFKIWADKGVQKLADLYKDGNLLTFEQLCQTYNIPKKHFYKHLQIKHFIMSKYKQIESEPTLSNLENIILQNLETRGHISLFYAALLTHDEESTADKLDAWRSDIQEEIKVADWEAACLKAQKQSISTRMKLLQYKWLMRTYITII</sequence>
<name>A0A8C2GFW0_CYPCA</name>
<dbReference type="InterPro" id="IPR005135">
    <property type="entry name" value="Endo/exonuclease/phosphatase"/>
</dbReference>
<proteinExistence type="predicted"/>
<evidence type="ECO:0000313" key="3">
    <source>
        <dbReference type="Proteomes" id="UP000694700"/>
    </source>
</evidence>
<dbReference type="GO" id="GO:0003824">
    <property type="term" value="F:catalytic activity"/>
    <property type="evidence" value="ECO:0007669"/>
    <property type="project" value="InterPro"/>
</dbReference>
<dbReference type="PROSITE" id="PS50878">
    <property type="entry name" value="RT_POL"/>
    <property type="match status" value="1"/>
</dbReference>
<dbReference type="PANTHER" id="PTHR31635:SF196">
    <property type="entry name" value="REVERSE TRANSCRIPTASE DOMAIN-CONTAINING PROTEIN-RELATED"/>
    <property type="match status" value="1"/>
</dbReference>
<dbReference type="CDD" id="cd09076">
    <property type="entry name" value="L1-EN"/>
    <property type="match status" value="1"/>
</dbReference>
<organism evidence="2 3">
    <name type="scientific">Cyprinus carpio</name>
    <name type="common">Common carp</name>
    <dbReference type="NCBI Taxonomy" id="7962"/>
    <lineage>
        <taxon>Eukaryota</taxon>
        <taxon>Metazoa</taxon>
        <taxon>Chordata</taxon>
        <taxon>Craniata</taxon>
        <taxon>Vertebrata</taxon>
        <taxon>Euteleostomi</taxon>
        <taxon>Actinopterygii</taxon>
        <taxon>Neopterygii</taxon>
        <taxon>Teleostei</taxon>
        <taxon>Ostariophysi</taxon>
        <taxon>Cypriniformes</taxon>
        <taxon>Cyprinidae</taxon>
        <taxon>Cyprininae</taxon>
        <taxon>Cyprinus</taxon>
    </lineage>
</organism>
<evidence type="ECO:0000313" key="2">
    <source>
        <dbReference type="Ensembl" id="ENSCCRP00015093791.1"/>
    </source>
</evidence>
<dbReference type="Pfam" id="PF03372">
    <property type="entry name" value="Exo_endo_phos"/>
    <property type="match status" value="1"/>
</dbReference>
<accession>A0A8C2GFW0</accession>
<dbReference type="SUPFAM" id="SSF56219">
    <property type="entry name" value="DNase I-like"/>
    <property type="match status" value="1"/>
</dbReference>
<dbReference type="InterPro" id="IPR000477">
    <property type="entry name" value="RT_dom"/>
</dbReference>
<dbReference type="SUPFAM" id="SSF56672">
    <property type="entry name" value="DNA/RNA polymerases"/>
    <property type="match status" value="1"/>
</dbReference>
<dbReference type="Ensembl" id="ENSCCRT00015096823.1">
    <property type="protein sequence ID" value="ENSCCRP00015093791.1"/>
    <property type="gene ID" value="ENSCCRG00015037803.1"/>
</dbReference>
<feature type="domain" description="Reverse transcriptase" evidence="1">
    <location>
        <begin position="495"/>
        <end position="766"/>
    </location>
</feature>
<dbReference type="Gene3D" id="3.60.10.10">
    <property type="entry name" value="Endonuclease/exonuclease/phosphatase"/>
    <property type="match status" value="1"/>
</dbReference>
<dbReference type="AlphaFoldDB" id="A0A8C2GFW0"/>
<reference evidence="2" key="1">
    <citation type="submission" date="2025-08" db="UniProtKB">
        <authorList>
            <consortium name="Ensembl"/>
        </authorList>
    </citation>
    <scope>IDENTIFICATION</scope>
</reference>
<dbReference type="CDD" id="cd01650">
    <property type="entry name" value="RT_nLTR_like"/>
    <property type="match status" value="1"/>
</dbReference>
<dbReference type="PANTHER" id="PTHR31635">
    <property type="entry name" value="REVERSE TRANSCRIPTASE DOMAIN-CONTAINING PROTEIN-RELATED"/>
    <property type="match status" value="1"/>
</dbReference>
<dbReference type="InterPro" id="IPR036691">
    <property type="entry name" value="Endo/exonu/phosph_ase_sf"/>
</dbReference>
<evidence type="ECO:0000259" key="1">
    <source>
        <dbReference type="PROSITE" id="PS50878"/>
    </source>
</evidence>
<protein>
    <recommendedName>
        <fullName evidence="1">Reverse transcriptase domain-containing protein</fullName>
    </recommendedName>
</protein>
<dbReference type="Proteomes" id="UP000694700">
    <property type="component" value="Unplaced"/>
</dbReference>
<dbReference type="InterPro" id="IPR043502">
    <property type="entry name" value="DNA/RNA_pol_sf"/>
</dbReference>
<dbReference type="Pfam" id="PF00078">
    <property type="entry name" value="RVT_1"/>
    <property type="match status" value="1"/>
</dbReference>